<dbReference type="EMBL" id="CYGX02000107">
    <property type="protein sequence ID" value="SIT48651.1"/>
    <property type="molecule type" value="Genomic_DNA"/>
</dbReference>
<dbReference type="GO" id="GO:0006508">
    <property type="term" value="P:proteolysis"/>
    <property type="evidence" value="ECO:0007669"/>
    <property type="project" value="InterPro"/>
</dbReference>
<organism evidence="4 5">
    <name type="scientific">Paraburkholderia ribeironis</name>
    <dbReference type="NCBI Taxonomy" id="1247936"/>
    <lineage>
        <taxon>Bacteria</taxon>
        <taxon>Pseudomonadati</taxon>
        <taxon>Pseudomonadota</taxon>
        <taxon>Betaproteobacteria</taxon>
        <taxon>Burkholderiales</taxon>
        <taxon>Burkholderiaceae</taxon>
        <taxon>Paraburkholderia</taxon>
    </lineage>
</organism>
<dbReference type="OrthoDB" id="9008637at2"/>
<dbReference type="InterPro" id="IPR001995">
    <property type="entry name" value="Peptidase_A2_cat"/>
</dbReference>
<dbReference type="GO" id="GO:0004190">
    <property type="term" value="F:aspartic-type endopeptidase activity"/>
    <property type="evidence" value="ECO:0007669"/>
    <property type="project" value="InterPro"/>
</dbReference>
<proteinExistence type="predicted"/>
<feature type="domain" description="Peptidase A2" evidence="3">
    <location>
        <begin position="59"/>
        <end position="147"/>
    </location>
</feature>
<name>A0A1N7SNY8_9BURK</name>
<gene>
    <name evidence="4" type="ORF">BN2475_1070019</name>
</gene>
<evidence type="ECO:0000259" key="3">
    <source>
        <dbReference type="PROSITE" id="PS50175"/>
    </source>
</evidence>
<dbReference type="Proteomes" id="UP000187012">
    <property type="component" value="Unassembled WGS sequence"/>
</dbReference>
<dbReference type="Pfam" id="PF13650">
    <property type="entry name" value="Asp_protease_2"/>
    <property type="match status" value="2"/>
</dbReference>
<feature type="signal peptide" evidence="2">
    <location>
        <begin position="1"/>
        <end position="26"/>
    </location>
</feature>
<dbReference type="InterPro" id="IPR021109">
    <property type="entry name" value="Peptidase_aspartic_dom_sf"/>
</dbReference>
<dbReference type="PROSITE" id="PS50175">
    <property type="entry name" value="ASP_PROT_RETROV"/>
    <property type="match status" value="1"/>
</dbReference>
<keyword evidence="1" id="KW-0378">Hydrolase</keyword>
<evidence type="ECO:0000313" key="5">
    <source>
        <dbReference type="Proteomes" id="UP000187012"/>
    </source>
</evidence>
<evidence type="ECO:0000313" key="4">
    <source>
        <dbReference type="EMBL" id="SIT48651.1"/>
    </source>
</evidence>
<feature type="chain" id="PRO_5011980961" description="Peptidase A2 domain-containing protein" evidence="2">
    <location>
        <begin position="27"/>
        <end position="374"/>
    </location>
</feature>
<dbReference type="RefSeq" id="WP_094783156.1">
    <property type="nucleotide sequence ID" value="NZ_CYGX02000107.1"/>
</dbReference>
<keyword evidence="2" id="KW-0732">Signal</keyword>
<dbReference type="Gene3D" id="2.40.70.10">
    <property type="entry name" value="Acid Proteases"/>
    <property type="match status" value="2"/>
</dbReference>
<protein>
    <recommendedName>
        <fullName evidence="3">Peptidase A2 domain-containing protein</fullName>
    </recommendedName>
</protein>
<reference evidence="4 5" key="1">
    <citation type="submission" date="2016-12" db="EMBL/GenBank/DDBJ databases">
        <authorList>
            <person name="Song W.-J."/>
            <person name="Kurnit D.M."/>
        </authorList>
    </citation>
    <scope>NUCLEOTIDE SEQUENCE [LARGE SCALE GENOMIC DNA]</scope>
    <source>
        <strain evidence="4 5">STM7296</strain>
    </source>
</reference>
<dbReference type="InterPro" id="IPR034122">
    <property type="entry name" value="Retropepsin-like_bacterial"/>
</dbReference>
<accession>A0A1N7SNY8</accession>
<dbReference type="SUPFAM" id="SSF50630">
    <property type="entry name" value="Acid proteases"/>
    <property type="match status" value="2"/>
</dbReference>
<dbReference type="STRING" id="1247936.BN2475_1070019"/>
<dbReference type="AlphaFoldDB" id="A0A1N7SNY8"/>
<dbReference type="CDD" id="cd05483">
    <property type="entry name" value="retropepsin_like_bacteria"/>
    <property type="match status" value="1"/>
</dbReference>
<keyword evidence="5" id="KW-1185">Reference proteome</keyword>
<evidence type="ECO:0000256" key="2">
    <source>
        <dbReference type="SAM" id="SignalP"/>
    </source>
</evidence>
<sequence length="374" mass="40303">MKRIECVGLLILATTGFGLASVSALAEENGCLIHKEATLPLTESDGRYLAPVELDRQPLLMTVDTGDEKTFIEPDTAESLQLAQDNSHAVSINGIGGRVDSLYQRTIPVLKFGLEKWIDLPVMVVSSRSAAQQKSAMQPAGVLGANVLSRYDVELDFPAKTMTLYTVQGCTGRFVPWNGSYDAFVPFKTRGNRMILEAALNGHHVRAELDTGAFRSLVSLKIAEIANIGGQMAMGPALSGSGAGGQSLGYNIYRFDTFSLGEKTFHNTPLAVADFGMKDADMLLGMDFLRASRVWVSYLSNWVFIQRAGNVDTAPAISGTNTLHRITPFPIQTHPVFSGAQPATRLLINHQALRRAESGESVTAPNGAESTIGQ</sequence>
<evidence type="ECO:0000256" key="1">
    <source>
        <dbReference type="ARBA" id="ARBA00022801"/>
    </source>
</evidence>